<dbReference type="InterPro" id="IPR021624">
    <property type="entry name" value="Saw1"/>
</dbReference>
<organism evidence="1 2">
    <name type="scientific">Dekkera bruxellensis</name>
    <name type="common">Brettanomyces custersii</name>
    <dbReference type="NCBI Taxonomy" id="5007"/>
    <lineage>
        <taxon>Eukaryota</taxon>
        <taxon>Fungi</taxon>
        <taxon>Dikarya</taxon>
        <taxon>Ascomycota</taxon>
        <taxon>Saccharomycotina</taxon>
        <taxon>Pichiomycetes</taxon>
        <taxon>Pichiales</taxon>
        <taxon>Pichiaceae</taxon>
        <taxon>Brettanomyces</taxon>
    </lineage>
</organism>
<dbReference type="Pfam" id="PF11561">
    <property type="entry name" value="Saw1"/>
    <property type="match status" value="1"/>
</dbReference>
<dbReference type="GO" id="GO:0000736">
    <property type="term" value="P:double-strand break repair via single-strand annealing, removal of nonhomologous ends"/>
    <property type="evidence" value="ECO:0007669"/>
    <property type="project" value="InterPro"/>
</dbReference>
<protein>
    <submittedName>
        <fullName evidence="1">DEBR0S3_04654g1_1</fullName>
    </submittedName>
</protein>
<evidence type="ECO:0000313" key="2">
    <source>
        <dbReference type="Proteomes" id="UP000478008"/>
    </source>
</evidence>
<reference evidence="1 2" key="1">
    <citation type="submission" date="2019-07" db="EMBL/GenBank/DDBJ databases">
        <authorList>
            <person name="Friedrich A."/>
            <person name="Schacherer J."/>
        </authorList>
    </citation>
    <scope>NUCLEOTIDE SEQUENCE [LARGE SCALE GENOMIC DNA]</scope>
</reference>
<name>A0A7D9CYN8_DEKBR</name>
<dbReference type="EMBL" id="CABFWN010000003">
    <property type="protein sequence ID" value="VUG18199.1"/>
    <property type="molecule type" value="Genomic_DNA"/>
</dbReference>
<keyword evidence="2" id="KW-1185">Reference proteome</keyword>
<sequence>MAPITSFLQISREMVILTRTFINRQEVEKNFLDTSIYSADKKKSIQLKLSRVRVITLSNNDLKTMYKEIHQKIVAYLFEMNEDELRSLNKFTNGKYGVDYKNEVNAVYREKEMLKLPLITDHWKCYLVIDIDDITRIRAIMNGSALFDTDFMSGHNQIYRNLLVRRLISDKSSVISIDESESDTEDNGEEIDNENLFDEDELQAKQLEDTKKKFKARYRGRYIIPIPLNIYVYARN</sequence>
<gene>
    <name evidence="1" type="ORF">DEBR0S3_04654G</name>
</gene>
<dbReference type="Proteomes" id="UP000478008">
    <property type="component" value="Unassembled WGS sequence"/>
</dbReference>
<evidence type="ECO:0000313" key="1">
    <source>
        <dbReference type="EMBL" id="VUG18199.1"/>
    </source>
</evidence>
<proteinExistence type="predicted"/>
<dbReference type="GO" id="GO:0070336">
    <property type="term" value="F:flap-structured DNA binding"/>
    <property type="evidence" value="ECO:0007669"/>
    <property type="project" value="InterPro"/>
</dbReference>
<accession>A0A7D9CYN8</accession>
<dbReference type="AlphaFoldDB" id="A0A7D9CYN8"/>